<dbReference type="PROSITE" id="PS51194">
    <property type="entry name" value="HELICASE_CTER"/>
    <property type="match status" value="1"/>
</dbReference>
<dbReference type="Pfam" id="PF00271">
    <property type="entry name" value="Helicase_C"/>
    <property type="match status" value="1"/>
</dbReference>
<dbReference type="InterPro" id="IPR027417">
    <property type="entry name" value="P-loop_NTPase"/>
</dbReference>
<reference evidence="6" key="1">
    <citation type="journal article" date="2020" name="Stud. Mycol.">
        <title>101 Dothideomycetes genomes: a test case for predicting lifestyles and emergence of pathogens.</title>
        <authorList>
            <person name="Haridas S."/>
            <person name="Albert R."/>
            <person name="Binder M."/>
            <person name="Bloem J."/>
            <person name="Labutti K."/>
            <person name="Salamov A."/>
            <person name="Andreopoulos B."/>
            <person name="Baker S."/>
            <person name="Barry K."/>
            <person name="Bills G."/>
            <person name="Bluhm B."/>
            <person name="Cannon C."/>
            <person name="Castanera R."/>
            <person name="Culley D."/>
            <person name="Daum C."/>
            <person name="Ezra D."/>
            <person name="Gonzalez J."/>
            <person name="Henrissat B."/>
            <person name="Kuo A."/>
            <person name="Liang C."/>
            <person name="Lipzen A."/>
            <person name="Lutzoni F."/>
            <person name="Magnuson J."/>
            <person name="Mondo S."/>
            <person name="Nolan M."/>
            <person name="Ohm R."/>
            <person name="Pangilinan J."/>
            <person name="Park H.-J."/>
            <person name="Ramirez L."/>
            <person name="Alfaro M."/>
            <person name="Sun H."/>
            <person name="Tritt A."/>
            <person name="Yoshinaga Y."/>
            <person name="Zwiers L.-H."/>
            <person name="Turgeon B."/>
            <person name="Goodwin S."/>
            <person name="Spatafora J."/>
            <person name="Crous P."/>
            <person name="Grigoriev I."/>
        </authorList>
    </citation>
    <scope>NUCLEOTIDE SEQUENCE</scope>
    <source>
        <strain evidence="6">CBS 207.26</strain>
    </source>
</reference>
<dbReference type="PANTHER" id="PTHR47959:SF24">
    <property type="entry name" value="ATP-DEPENDENT RNA HELICASE"/>
    <property type="match status" value="1"/>
</dbReference>
<dbReference type="OrthoDB" id="10261904at2759"/>
<protein>
    <submittedName>
        <fullName evidence="6">P-loop containing nucleoside triphosphate hydrolase protein</fullName>
    </submittedName>
</protein>
<keyword evidence="7" id="KW-1185">Reference proteome</keyword>
<evidence type="ECO:0000256" key="2">
    <source>
        <dbReference type="ARBA" id="ARBA00022801"/>
    </source>
</evidence>
<evidence type="ECO:0000256" key="4">
    <source>
        <dbReference type="ARBA" id="ARBA00022840"/>
    </source>
</evidence>
<accession>A0A6A6E603</accession>
<dbReference type="Gene3D" id="3.40.50.300">
    <property type="entry name" value="P-loop containing nucleotide triphosphate hydrolases"/>
    <property type="match status" value="1"/>
</dbReference>
<keyword evidence="3" id="KW-0347">Helicase</keyword>
<feature type="non-terminal residue" evidence="6">
    <location>
        <position position="1"/>
    </location>
</feature>
<dbReference type="AlphaFoldDB" id="A0A6A6E603"/>
<dbReference type="EMBL" id="ML994629">
    <property type="protein sequence ID" value="KAF2186583.1"/>
    <property type="molecule type" value="Genomic_DNA"/>
</dbReference>
<proteinExistence type="predicted"/>
<dbReference type="SUPFAM" id="SSF52540">
    <property type="entry name" value="P-loop containing nucleoside triphosphate hydrolases"/>
    <property type="match status" value="1"/>
</dbReference>
<evidence type="ECO:0000313" key="7">
    <source>
        <dbReference type="Proteomes" id="UP000800200"/>
    </source>
</evidence>
<evidence type="ECO:0000256" key="1">
    <source>
        <dbReference type="ARBA" id="ARBA00022741"/>
    </source>
</evidence>
<dbReference type="InterPro" id="IPR050079">
    <property type="entry name" value="DEAD_box_RNA_helicase"/>
</dbReference>
<evidence type="ECO:0000313" key="6">
    <source>
        <dbReference type="EMBL" id="KAF2186583.1"/>
    </source>
</evidence>
<feature type="non-terminal residue" evidence="6">
    <location>
        <position position="184"/>
    </location>
</feature>
<dbReference type="Proteomes" id="UP000800200">
    <property type="component" value="Unassembled WGS sequence"/>
</dbReference>
<dbReference type="CDD" id="cd18787">
    <property type="entry name" value="SF2_C_DEAD"/>
    <property type="match status" value="1"/>
</dbReference>
<dbReference type="PANTHER" id="PTHR47959">
    <property type="entry name" value="ATP-DEPENDENT RNA HELICASE RHLE-RELATED"/>
    <property type="match status" value="1"/>
</dbReference>
<dbReference type="GO" id="GO:0003724">
    <property type="term" value="F:RNA helicase activity"/>
    <property type="evidence" value="ECO:0007669"/>
    <property type="project" value="TreeGrafter"/>
</dbReference>
<sequence length="184" mass="20471">ISSLSQSYLLIPHKHKDIYMVYLLTLFTGRSSVVFTRTVAETSRLTYLLQSLGFGAISLHGQLSQSQCLGALSRFKSQAKSSCAILVATDIVSRGLDTPSVNIVVNYDLPSDSNTYIHRVGRTARVGKSGQAVTLVSQYDVERFQRLEQVLHQKLTHFPVNKEEAMAYSDRVNEAQRFAAGQMQ</sequence>
<gene>
    <name evidence="6" type="ORF">K469DRAFT_446938</name>
</gene>
<dbReference type="GO" id="GO:0016787">
    <property type="term" value="F:hydrolase activity"/>
    <property type="evidence" value="ECO:0007669"/>
    <property type="project" value="UniProtKB-KW"/>
</dbReference>
<dbReference type="InterPro" id="IPR001650">
    <property type="entry name" value="Helicase_C-like"/>
</dbReference>
<keyword evidence="1" id="KW-0547">Nucleotide-binding</keyword>
<keyword evidence="4" id="KW-0067">ATP-binding</keyword>
<keyword evidence="2 6" id="KW-0378">Hydrolase</keyword>
<dbReference type="GO" id="GO:0005524">
    <property type="term" value="F:ATP binding"/>
    <property type="evidence" value="ECO:0007669"/>
    <property type="project" value="UniProtKB-KW"/>
</dbReference>
<organism evidence="6 7">
    <name type="scientific">Zopfia rhizophila CBS 207.26</name>
    <dbReference type="NCBI Taxonomy" id="1314779"/>
    <lineage>
        <taxon>Eukaryota</taxon>
        <taxon>Fungi</taxon>
        <taxon>Dikarya</taxon>
        <taxon>Ascomycota</taxon>
        <taxon>Pezizomycotina</taxon>
        <taxon>Dothideomycetes</taxon>
        <taxon>Dothideomycetes incertae sedis</taxon>
        <taxon>Zopfiaceae</taxon>
        <taxon>Zopfia</taxon>
    </lineage>
</organism>
<evidence type="ECO:0000256" key="3">
    <source>
        <dbReference type="ARBA" id="ARBA00022806"/>
    </source>
</evidence>
<feature type="domain" description="Helicase C-terminal" evidence="5">
    <location>
        <begin position="17"/>
        <end position="166"/>
    </location>
</feature>
<dbReference type="SMART" id="SM00490">
    <property type="entry name" value="HELICc"/>
    <property type="match status" value="1"/>
</dbReference>
<name>A0A6A6E603_9PEZI</name>
<dbReference type="GO" id="GO:0005829">
    <property type="term" value="C:cytosol"/>
    <property type="evidence" value="ECO:0007669"/>
    <property type="project" value="TreeGrafter"/>
</dbReference>
<evidence type="ECO:0000259" key="5">
    <source>
        <dbReference type="PROSITE" id="PS51194"/>
    </source>
</evidence>